<evidence type="ECO:0000256" key="1">
    <source>
        <dbReference type="ARBA" id="ARBA00010528"/>
    </source>
</evidence>
<evidence type="ECO:0000256" key="2">
    <source>
        <dbReference type="ARBA" id="ARBA00022980"/>
    </source>
</evidence>
<comment type="function">
    <text evidence="5">Forms part of the polypeptide exit tunnel.</text>
</comment>
<comment type="function">
    <text evidence="5">One of the primary rRNA binding proteins, this protein initially binds near the 5'-end of the 23S rRNA. It is important during the early stages of 50S assembly. It makes multiple contacts with different domains of the 23S rRNA in the assembled 50S subunit and ribosome.</text>
</comment>
<dbReference type="PANTHER" id="PTHR10746:SF6">
    <property type="entry name" value="LARGE RIBOSOMAL SUBUNIT PROTEIN UL4M"/>
    <property type="match status" value="1"/>
</dbReference>
<dbReference type="RefSeq" id="WP_145249878.1">
    <property type="nucleotide sequence ID" value="NZ_CP036278.1"/>
</dbReference>
<organism evidence="7 8">
    <name type="scientific">Aeoliella mucimassa</name>
    <dbReference type="NCBI Taxonomy" id="2527972"/>
    <lineage>
        <taxon>Bacteria</taxon>
        <taxon>Pseudomonadati</taxon>
        <taxon>Planctomycetota</taxon>
        <taxon>Planctomycetia</taxon>
        <taxon>Pirellulales</taxon>
        <taxon>Lacipirellulaceae</taxon>
        <taxon>Aeoliella</taxon>
    </lineage>
</organism>
<evidence type="ECO:0000256" key="4">
    <source>
        <dbReference type="ARBA" id="ARBA00035244"/>
    </source>
</evidence>
<comment type="subunit">
    <text evidence="5">Part of the 50S ribosomal subunit.</text>
</comment>
<dbReference type="HAMAP" id="MF_01328_B">
    <property type="entry name" value="Ribosomal_uL4_B"/>
    <property type="match status" value="1"/>
</dbReference>
<evidence type="ECO:0000313" key="8">
    <source>
        <dbReference type="Proteomes" id="UP000315750"/>
    </source>
</evidence>
<dbReference type="Proteomes" id="UP000315750">
    <property type="component" value="Chromosome"/>
</dbReference>
<keyword evidence="3 5" id="KW-0687">Ribonucleoprotein</keyword>
<keyword evidence="2 5" id="KW-0689">Ribosomal protein</keyword>
<dbReference type="InterPro" id="IPR023574">
    <property type="entry name" value="Ribosomal_uL4_dom_sf"/>
</dbReference>
<dbReference type="GO" id="GO:0003735">
    <property type="term" value="F:structural constituent of ribosome"/>
    <property type="evidence" value="ECO:0007669"/>
    <property type="project" value="InterPro"/>
</dbReference>
<evidence type="ECO:0000256" key="6">
    <source>
        <dbReference type="SAM" id="MobiDB-lite"/>
    </source>
</evidence>
<reference evidence="7 8" key="1">
    <citation type="submission" date="2019-02" db="EMBL/GenBank/DDBJ databases">
        <title>Deep-cultivation of Planctomycetes and their phenomic and genomic characterization uncovers novel biology.</title>
        <authorList>
            <person name="Wiegand S."/>
            <person name="Jogler M."/>
            <person name="Boedeker C."/>
            <person name="Pinto D."/>
            <person name="Vollmers J."/>
            <person name="Rivas-Marin E."/>
            <person name="Kohn T."/>
            <person name="Peeters S.H."/>
            <person name="Heuer A."/>
            <person name="Rast P."/>
            <person name="Oberbeckmann S."/>
            <person name="Bunk B."/>
            <person name="Jeske O."/>
            <person name="Meyerdierks A."/>
            <person name="Storesund J.E."/>
            <person name="Kallscheuer N."/>
            <person name="Luecker S."/>
            <person name="Lage O.M."/>
            <person name="Pohl T."/>
            <person name="Merkel B.J."/>
            <person name="Hornburger P."/>
            <person name="Mueller R.-W."/>
            <person name="Bruemmer F."/>
            <person name="Labrenz M."/>
            <person name="Spormann A.M."/>
            <person name="Op den Camp H."/>
            <person name="Overmann J."/>
            <person name="Amann R."/>
            <person name="Jetten M.S.M."/>
            <person name="Mascher T."/>
            <person name="Medema M.H."/>
            <person name="Devos D.P."/>
            <person name="Kaster A.-K."/>
            <person name="Ovreas L."/>
            <person name="Rohde M."/>
            <person name="Galperin M.Y."/>
            <person name="Jogler C."/>
        </authorList>
    </citation>
    <scope>NUCLEOTIDE SEQUENCE [LARGE SCALE GENOMIC DNA]</scope>
    <source>
        <strain evidence="7 8">Pan181</strain>
    </source>
</reference>
<dbReference type="GO" id="GO:0006412">
    <property type="term" value="P:translation"/>
    <property type="evidence" value="ECO:0007669"/>
    <property type="project" value="UniProtKB-UniRule"/>
</dbReference>
<comment type="similarity">
    <text evidence="1 5">Belongs to the universal ribosomal protein uL4 family.</text>
</comment>
<dbReference type="OrthoDB" id="9803201at2"/>
<dbReference type="SUPFAM" id="SSF52166">
    <property type="entry name" value="Ribosomal protein L4"/>
    <property type="match status" value="1"/>
</dbReference>
<feature type="region of interest" description="Disordered" evidence="6">
    <location>
        <begin position="66"/>
        <end position="89"/>
    </location>
</feature>
<dbReference type="AlphaFoldDB" id="A0A518AU28"/>
<dbReference type="InterPro" id="IPR002136">
    <property type="entry name" value="Ribosomal_uL4"/>
</dbReference>
<dbReference type="NCBIfam" id="TIGR03953">
    <property type="entry name" value="rplD_bact"/>
    <property type="match status" value="1"/>
</dbReference>
<sequence length="220" mass="23900">MPKLTIHDRKGNKVGTYNVEPTDFAPAINKQLLHDAVVMYQANQRQGSHKTKTRAEVAGSTKKLYRQKGTGNARAGHRRSGVRRGGGHIHAVRPRDYSYSLPRKALRLATRMAIASKVQDDEMVVIDELSFESPKTRNMVSIIKHLGIENDSLLVATDGYNVNVYKSGRNIDRVAVAPAAELNALSVLSARRLLVTKSALDVLRASAGANGSSAESSAAE</sequence>
<evidence type="ECO:0000313" key="7">
    <source>
        <dbReference type="EMBL" id="QDU58232.1"/>
    </source>
</evidence>
<evidence type="ECO:0000256" key="3">
    <source>
        <dbReference type="ARBA" id="ARBA00023274"/>
    </source>
</evidence>
<keyword evidence="8" id="KW-1185">Reference proteome</keyword>
<dbReference type="Gene3D" id="3.40.1370.10">
    <property type="match status" value="1"/>
</dbReference>
<dbReference type="InterPro" id="IPR013005">
    <property type="entry name" value="Ribosomal_uL4-like"/>
</dbReference>
<evidence type="ECO:0000256" key="5">
    <source>
        <dbReference type="HAMAP-Rule" id="MF_01328"/>
    </source>
</evidence>
<proteinExistence type="inferred from homology"/>
<dbReference type="Pfam" id="PF00573">
    <property type="entry name" value="Ribosomal_L4"/>
    <property type="match status" value="1"/>
</dbReference>
<dbReference type="EMBL" id="CP036278">
    <property type="protein sequence ID" value="QDU58232.1"/>
    <property type="molecule type" value="Genomic_DNA"/>
</dbReference>
<dbReference type="GO" id="GO:1990904">
    <property type="term" value="C:ribonucleoprotein complex"/>
    <property type="evidence" value="ECO:0007669"/>
    <property type="project" value="UniProtKB-KW"/>
</dbReference>
<accession>A0A518AU28</accession>
<dbReference type="GO" id="GO:0019843">
    <property type="term" value="F:rRNA binding"/>
    <property type="evidence" value="ECO:0007669"/>
    <property type="project" value="UniProtKB-UniRule"/>
</dbReference>
<dbReference type="GO" id="GO:0005840">
    <property type="term" value="C:ribosome"/>
    <property type="evidence" value="ECO:0007669"/>
    <property type="project" value="UniProtKB-KW"/>
</dbReference>
<feature type="compositionally biased region" description="Basic residues" evidence="6">
    <location>
        <begin position="75"/>
        <end position="89"/>
    </location>
</feature>
<name>A0A518AU28_9BACT</name>
<protein>
    <recommendedName>
        <fullName evidence="4 5">Large ribosomal subunit protein uL4</fullName>
    </recommendedName>
</protein>
<dbReference type="KEGG" id="amuc:Pan181_44650"/>
<keyword evidence="5" id="KW-0694">RNA-binding</keyword>
<gene>
    <name evidence="5 7" type="primary">rplD</name>
    <name evidence="7" type="ORF">Pan181_44650</name>
</gene>
<dbReference type="PANTHER" id="PTHR10746">
    <property type="entry name" value="50S RIBOSOMAL PROTEIN L4"/>
    <property type="match status" value="1"/>
</dbReference>
<keyword evidence="5" id="KW-0699">rRNA-binding</keyword>